<organism evidence="1 2">
    <name type="scientific">Amycolatopsis halotolerans</name>
    <dbReference type="NCBI Taxonomy" id="330083"/>
    <lineage>
        <taxon>Bacteria</taxon>
        <taxon>Bacillati</taxon>
        <taxon>Actinomycetota</taxon>
        <taxon>Actinomycetes</taxon>
        <taxon>Pseudonocardiales</taxon>
        <taxon>Pseudonocardiaceae</taxon>
        <taxon>Amycolatopsis</taxon>
    </lineage>
</organism>
<gene>
    <name evidence="1" type="ORF">ACFORO_10270</name>
</gene>
<sequence>MDLLETLFDADGAQVRRALVRQLGASAVAGGGTAGPRRAPSRERRMDAPALLYLDKSS</sequence>
<proteinExistence type="predicted"/>
<evidence type="ECO:0000313" key="2">
    <source>
        <dbReference type="Proteomes" id="UP001595764"/>
    </source>
</evidence>
<evidence type="ECO:0000313" key="1">
    <source>
        <dbReference type="EMBL" id="MFC3510547.1"/>
    </source>
</evidence>
<dbReference type="Proteomes" id="UP001595764">
    <property type="component" value="Unassembled WGS sequence"/>
</dbReference>
<name>A0ABV7QCS6_9PSEU</name>
<protein>
    <submittedName>
        <fullName evidence="1">Uncharacterized protein</fullName>
    </submittedName>
</protein>
<dbReference type="EMBL" id="JBHRWI010000014">
    <property type="protein sequence ID" value="MFC3510547.1"/>
    <property type="molecule type" value="Genomic_DNA"/>
</dbReference>
<keyword evidence="2" id="KW-1185">Reference proteome</keyword>
<accession>A0ABV7QCS6</accession>
<reference evidence="2" key="1">
    <citation type="journal article" date="2019" name="Int. J. Syst. Evol. Microbiol.">
        <title>The Global Catalogue of Microorganisms (GCM) 10K type strain sequencing project: providing services to taxonomists for standard genome sequencing and annotation.</title>
        <authorList>
            <consortium name="The Broad Institute Genomics Platform"/>
            <consortium name="The Broad Institute Genome Sequencing Center for Infectious Disease"/>
            <person name="Wu L."/>
            <person name="Ma J."/>
        </authorList>
    </citation>
    <scope>NUCLEOTIDE SEQUENCE [LARGE SCALE GENOMIC DNA]</scope>
    <source>
        <strain evidence="2">CGMCC 4.7682</strain>
    </source>
</reference>
<comment type="caution">
    <text evidence="1">The sequence shown here is derived from an EMBL/GenBank/DDBJ whole genome shotgun (WGS) entry which is preliminary data.</text>
</comment>
<dbReference type="RefSeq" id="WP_377868458.1">
    <property type="nucleotide sequence ID" value="NZ_JBHMAY010000006.1"/>
</dbReference>